<dbReference type="Pfam" id="PF21047">
    <property type="entry name" value="HEAT_Maestro"/>
    <property type="match status" value="1"/>
</dbReference>
<accession>A0A4X1UPW3</accession>
<dbReference type="InterPro" id="IPR045206">
    <property type="entry name" value="Maestro_heat-like_prot"/>
</dbReference>
<dbReference type="InterPro" id="IPR056282">
    <property type="entry name" value="MROH2B-like_N_HEAT"/>
</dbReference>
<evidence type="ECO:0008006" key="10">
    <source>
        <dbReference type="Google" id="ProtNLM"/>
    </source>
</evidence>
<reference evidence="8" key="2">
    <citation type="submission" date="2025-08" db="UniProtKB">
        <authorList>
            <consortium name="Ensembl"/>
        </authorList>
    </citation>
    <scope>IDENTIFICATION</scope>
</reference>
<feature type="domain" description="Maestro-like HEAT-repeats" evidence="4">
    <location>
        <begin position="1117"/>
        <end position="1346"/>
    </location>
</feature>
<reference evidence="8 9" key="1">
    <citation type="submission" date="2017-08" db="EMBL/GenBank/DDBJ databases">
        <title>USMARCv1.0.</title>
        <authorList>
            <person name="Hannum G.I."/>
            <person name="Koren S."/>
            <person name="Schroeder S.G."/>
            <person name="Chin S.C."/>
            <person name="Nonneman D.J."/>
            <person name="Becker S.A."/>
            <person name="Rosen B.D."/>
            <person name="Bickhart D.M."/>
            <person name="Putnam N.H."/>
            <person name="Green R.E."/>
            <person name="Tuggle C.K."/>
            <person name="Liu H."/>
            <person name="Rohrer G.A."/>
            <person name="Warr A."/>
            <person name="Hall R."/>
            <person name="Kim K."/>
            <person name="Hume D.A."/>
            <person name="Talbot R."/>
            <person name="Chow W."/>
            <person name="Howe K."/>
            <person name="Schwartz A.S."/>
            <person name="Watson M."/>
            <person name="Archibald A.L."/>
            <person name="Phillippy A.M."/>
            <person name="Smith T.P.L."/>
        </authorList>
    </citation>
    <scope>NUCLEOTIDE SEQUENCE [LARGE SCALE GENOMIC DNA]</scope>
</reference>
<dbReference type="InterPro" id="IPR055408">
    <property type="entry name" value="HEAT_MROH2B-like"/>
</dbReference>
<dbReference type="InterPro" id="IPR048465">
    <property type="entry name" value="Maestro-like_HEAT"/>
</dbReference>
<dbReference type="Gene3D" id="1.25.10.10">
    <property type="entry name" value="Leucine-rich Repeat Variant"/>
    <property type="match status" value="4"/>
</dbReference>
<feature type="domain" description="Maestro/Maestro-like HEAT-repeats" evidence="7">
    <location>
        <begin position="1547"/>
        <end position="1820"/>
    </location>
</feature>
<dbReference type="InterPro" id="IPR016024">
    <property type="entry name" value="ARM-type_fold"/>
</dbReference>
<evidence type="ECO:0000256" key="2">
    <source>
        <dbReference type="PROSITE-ProRule" id="PRU00103"/>
    </source>
</evidence>
<evidence type="ECO:0000313" key="8">
    <source>
        <dbReference type="Ensembl" id="ENSSSCP00070031395.1"/>
    </source>
</evidence>
<dbReference type="InterPro" id="IPR055406">
    <property type="entry name" value="HEAT_Maestro"/>
</dbReference>
<evidence type="ECO:0000259" key="4">
    <source>
        <dbReference type="Pfam" id="PF21047"/>
    </source>
</evidence>
<dbReference type="Pfam" id="PF23221">
    <property type="entry name" value="HEAT_MROH2B_1st"/>
    <property type="match status" value="1"/>
</dbReference>
<dbReference type="InterPro" id="IPR021133">
    <property type="entry name" value="HEAT_type_2"/>
</dbReference>
<organism evidence="8 9">
    <name type="scientific">Sus scrofa</name>
    <name type="common">Pig</name>
    <dbReference type="NCBI Taxonomy" id="9823"/>
    <lineage>
        <taxon>Eukaryota</taxon>
        <taxon>Metazoa</taxon>
        <taxon>Chordata</taxon>
        <taxon>Craniata</taxon>
        <taxon>Vertebrata</taxon>
        <taxon>Euteleostomi</taxon>
        <taxon>Mammalia</taxon>
        <taxon>Eutheria</taxon>
        <taxon>Laurasiatheria</taxon>
        <taxon>Artiodactyla</taxon>
        <taxon>Suina</taxon>
        <taxon>Suidae</taxon>
        <taxon>Sus</taxon>
    </lineage>
</organism>
<dbReference type="PANTHER" id="PTHR23120">
    <property type="entry name" value="MAESTRO-RELATED HEAT DOMAIN-CONTAINING"/>
    <property type="match status" value="1"/>
</dbReference>
<feature type="domain" description="MROH2B-like N-terminal HEAT-repeats" evidence="6">
    <location>
        <begin position="216"/>
        <end position="435"/>
    </location>
</feature>
<name>A0A4X1UPW3_PIG</name>
<dbReference type="Pfam" id="PF23227">
    <property type="entry name" value="HEAT_MROH2B_C"/>
    <property type="match status" value="1"/>
</dbReference>
<evidence type="ECO:0000259" key="5">
    <source>
        <dbReference type="Pfam" id="PF23210"/>
    </source>
</evidence>
<evidence type="ECO:0000256" key="1">
    <source>
        <dbReference type="ARBA" id="ARBA00022737"/>
    </source>
</evidence>
<dbReference type="Proteomes" id="UP000314985">
    <property type="component" value="Chromosome 4"/>
</dbReference>
<evidence type="ECO:0000256" key="3">
    <source>
        <dbReference type="SAM" id="MobiDB-lite"/>
    </source>
</evidence>
<dbReference type="PROSITE" id="PS50077">
    <property type="entry name" value="HEAT_REPEAT"/>
    <property type="match status" value="1"/>
</dbReference>
<evidence type="ECO:0000259" key="6">
    <source>
        <dbReference type="Pfam" id="PF23221"/>
    </source>
</evidence>
<feature type="repeat" description="HEAT" evidence="2">
    <location>
        <begin position="1794"/>
        <end position="1824"/>
    </location>
</feature>
<proteinExistence type="predicted"/>
<keyword evidence="1" id="KW-0677">Repeat</keyword>
<dbReference type="SUPFAM" id="SSF48371">
    <property type="entry name" value="ARM repeat"/>
    <property type="match status" value="2"/>
</dbReference>
<protein>
    <recommendedName>
        <fullName evidence="10">Maestro heat like repeat family member 1</fullName>
    </recommendedName>
</protein>
<sequence length="1824" mass="201183">MYLRGDRLWANWRAEPVSPMRPSVCGAVSVCQDRLDVSVGQGHRAEREGGGVPQPDERLAVHRAVYSHPTVRCGCHGAAVAGPSARRRLRTPALWGSVGVVERERARRTPHGPMSADIAWRRGRAAARRAAVGRGRRGGLSLGHAHPRPRQSGGRRPGGGCRGPLGWRRSVHAHTGQEEAKTTAMSESHVQRLSTILLDAITDKDPLVQEQVCGALCALGESRPEEVLLACAEHLRQHEKLAHPYRTMILRAVETVVSSRIGELDKDVARTIILLASGEMTRAKELVCDWQQAASNVLVALGKRFVGKVMEEMLSKFQPGLLPHYFVVQTLANLSVSNVFGTVPFLTSILSTMLPMLSLAKHDSMRVVFCFALQRFSESTLEYLANLDQAPDPTVRKDAFATDTLSAYDILFHQWLQSREAKLRLAVVEALGPMSHLLPSEKLEEQLPKLLPGVLALYKKHAETVHTSKSLAQILEAAVSVGSRTLEVQLDSVLAALHAQVCVPVESSSPLVMSNQKEVLRCFTVLACCSPDRLLAFLLPKLDSSSERTRVGTLQVLRHLINAAAAQMEVKKPFILSSMKLPLLDTNSKVKRAVVQVISAMAHHGYLEQPGGEAMMEYVVQQCALPPESEPQKPCADSENLPADGVRAISISTLYLVSTTVDRMSDVLWPYLLEFLVPVRFTRALTPLCRSLVHLAQKRQEQDAGAFLIQYNGNVTLPSPYAITTRLLVVSSKPYLGDGRGAASLRLLSVLHRNIHPELGQRWATTIPLLLEHLDEYTEETLPQKEWEEKLLMFLRDTLAAVADNTWICQLSLEMCRQLPNYNETPQEKNFLYKCIGTTLGAASHKEVVRKHLQELLETARYQEETEREGLACCFGICAISHLDDTLAQLEDFVKSDVFRKSTGIFNIFKDRSENEADKVRSALVLCYGHVAARAPRELVQPRVESDIFRNMSQCFSTKVLGIKVETKDPTLRLSLVRSVCMASQAICGSAQGSAFHFSRKAELVVQMTEFIKAEPPDSLRTPIRKKAMLACTYLASLEPALEEQVQAELVHSCLHSVLAVLPEPTVEDGRQESLYLDTMQALKDLLTSLLQRDMTSQGLQRMVEHLSPWIKSPRGHERVRALGLSACLLQYFLEHLHVSAVVPFHNLGLLIGLFSPRCADLWPATRQEAVSCVYCLLYLQLGYEGFSRDYRDDVAEQLLALKDGLVHPDPAALFHSCHSIAQVIAKRLPPDQLISLLLTLFEGLGDPDKDCSRAATVMINCLLKERGHLLLEKVPELVSVLRAKLQETREEHVLQAAQHSVYLLASQHHAAVVSSLLGSPLPFDSHTGTLWRALAVEPGLTVQVLGLLLEKLSRDVPFKEGRAFLLSTMPDRVATLLPLAATCALYEVTSVPASGPAVLELYPQLFAALLLRVSCTVGVQLPRNLQAKERRSSGSSLGFRSLEPCSSAVDALQAVLLRGGNEDVVQRMELEGGWELLRTSAGHEEGVARLASAMAKFAGPRLPLVTKALFSTQSSVYDIQRVTSTAFLAELLSSNVVRDLMLLESLLDNLAARQKDSCASVRRLVLRGLANVATGSPDKVRAHGPQLLTAMIGGLDDGDAAHSLVALEAMVGLARLLDLVEAWDLRSVLLHVAIRIRPFFDSEKMEFRAASIRLFGHLNKACRGDCEDVFLEQVVGGLAPLLLHLRDPQAPVTAACRFALRMCGPNLECEELAAVFQKHLQEGRSLHFGEFLNTTCKHLMHHFPDLLGRLVSTSLFYFKSSWEDVRAAAPMLTGFLVLHVEAEHRPQVDLEQLLAALQLLLKDPAPAVRAKAAETLGRLVKFA</sequence>
<dbReference type="InterPro" id="IPR011989">
    <property type="entry name" value="ARM-like"/>
</dbReference>
<evidence type="ECO:0000259" key="7">
    <source>
        <dbReference type="Pfam" id="PF23227"/>
    </source>
</evidence>
<evidence type="ECO:0000313" key="9">
    <source>
        <dbReference type="Proteomes" id="UP000314985"/>
    </source>
</evidence>
<dbReference type="Pfam" id="PF23210">
    <property type="entry name" value="HEAT_Maestro_2"/>
    <property type="match status" value="1"/>
</dbReference>
<feature type="domain" description="MROH2B-like HEAT-repeats" evidence="5">
    <location>
        <begin position="438"/>
        <end position="1093"/>
    </location>
</feature>
<dbReference type="Ensembl" id="ENSSSCT00070037548.1">
    <property type="protein sequence ID" value="ENSSSCP00070031395.1"/>
    <property type="gene ID" value="ENSSSCG00070019028.1"/>
</dbReference>
<dbReference type="PANTHER" id="PTHR23120:SF44">
    <property type="entry name" value="MAESTRO HEAT-LIKE REPEAT-CONTAINING PROTEIN FAMILY MEMBER 1"/>
    <property type="match status" value="1"/>
</dbReference>
<feature type="region of interest" description="Disordered" evidence="3">
    <location>
        <begin position="133"/>
        <end position="166"/>
    </location>
</feature>